<comment type="caution">
    <text evidence="1">The sequence shown here is derived from an EMBL/GenBank/DDBJ whole genome shotgun (WGS) entry which is preliminary data.</text>
</comment>
<name>A0A5J4PGI2_9ZZZZ</name>
<proteinExistence type="predicted"/>
<dbReference type="AlphaFoldDB" id="A0A5J4PGI2"/>
<organism evidence="1">
    <name type="scientific">termite gut metagenome</name>
    <dbReference type="NCBI Taxonomy" id="433724"/>
    <lineage>
        <taxon>unclassified sequences</taxon>
        <taxon>metagenomes</taxon>
        <taxon>organismal metagenomes</taxon>
    </lineage>
</organism>
<reference evidence="1" key="1">
    <citation type="submission" date="2019-03" db="EMBL/GenBank/DDBJ databases">
        <title>Single cell metagenomics reveals metabolic interactions within the superorganism composed of flagellate Streblomastix strix and complex community of Bacteroidetes bacteria on its surface.</title>
        <authorList>
            <person name="Treitli S.C."/>
            <person name="Kolisko M."/>
            <person name="Husnik F."/>
            <person name="Keeling P."/>
            <person name="Hampl V."/>
        </authorList>
    </citation>
    <scope>NUCLEOTIDE SEQUENCE</scope>
    <source>
        <strain evidence="1">STM</strain>
    </source>
</reference>
<sequence length="24" mass="2697">MKTKVFCILFSLLPLLVSAQNDTD</sequence>
<evidence type="ECO:0000313" key="1">
    <source>
        <dbReference type="EMBL" id="KAA6307724.1"/>
    </source>
</evidence>
<dbReference type="EMBL" id="SNRY01008964">
    <property type="protein sequence ID" value="KAA6307724.1"/>
    <property type="molecule type" value="Genomic_DNA"/>
</dbReference>
<protein>
    <submittedName>
        <fullName evidence="1">Uncharacterized protein</fullName>
    </submittedName>
</protein>
<accession>A0A5J4PGI2</accession>
<feature type="non-terminal residue" evidence="1">
    <location>
        <position position="24"/>
    </location>
</feature>
<gene>
    <name evidence="1" type="ORF">EZS27_040603</name>
</gene>